<keyword evidence="1" id="KW-0614">Plasmid</keyword>
<sequence length="220" mass="23084">MADPVKRPTLLPSHATPREAAHAAVEARLDDRAAQAAAIAALKDPATCPATYLPYLAWERSVDVYDPAWPEDVRRAVIAAAPLVHALKGTPAAVKAVLAALKIDATVTEWWETTPRGRPYTFSVTAFARARLYGGAVLDARLVRVAYQSVMAVKPLSRAFDLTLAAEMPGRVGLAPVGLARSVLRLPAVSPPTDEAFAASLGAGGVALARARVAVSFASA</sequence>
<dbReference type="OrthoDB" id="90759at2"/>
<dbReference type="RefSeq" id="WP_060851455.1">
    <property type="nucleotide sequence ID" value="NZ_AP014708.1"/>
</dbReference>
<protein>
    <submittedName>
        <fullName evidence="1">Phage tail protein I</fullName>
    </submittedName>
</protein>
<dbReference type="NCBIfam" id="TIGR01634">
    <property type="entry name" value="tail_P2_I"/>
    <property type="match status" value="1"/>
</dbReference>
<dbReference type="EMBL" id="AP014708">
    <property type="protein sequence ID" value="BAQ50417.1"/>
    <property type="molecule type" value="Genomic_DNA"/>
</dbReference>
<name>A0A0C6FTI9_9HYPH</name>
<dbReference type="Proteomes" id="UP000061432">
    <property type="component" value="Plasmid pMaq22A_4p"/>
</dbReference>
<reference evidence="1 2" key="1">
    <citation type="journal article" date="2015" name="Genome Announc.">
        <title>Complete Genome Sequence of Methylobacterium aquaticum Strain 22A, Isolated from Racomitrium japonicum Moss.</title>
        <authorList>
            <person name="Tani A."/>
            <person name="Ogura Y."/>
            <person name="Hayashi T."/>
            <person name="Kimbara K."/>
        </authorList>
    </citation>
    <scope>NUCLEOTIDE SEQUENCE [LARGE SCALE GENOMIC DNA]</scope>
    <source>
        <strain evidence="1 2">MA-22A</strain>
        <plasmid evidence="2">Plasmid pMaq22A_4p DNA</plasmid>
    </source>
</reference>
<dbReference type="AlphaFoldDB" id="A0A0C6FTI9"/>
<evidence type="ECO:0000313" key="2">
    <source>
        <dbReference type="Proteomes" id="UP000061432"/>
    </source>
</evidence>
<dbReference type="KEGG" id="maqu:Maq22A_4p60345"/>
<accession>A0A0C6FTI9</accession>
<organism evidence="1 2">
    <name type="scientific">Methylobacterium aquaticum</name>
    <dbReference type="NCBI Taxonomy" id="270351"/>
    <lineage>
        <taxon>Bacteria</taxon>
        <taxon>Pseudomonadati</taxon>
        <taxon>Pseudomonadota</taxon>
        <taxon>Alphaproteobacteria</taxon>
        <taxon>Hyphomicrobiales</taxon>
        <taxon>Methylobacteriaceae</taxon>
        <taxon>Methylobacterium</taxon>
    </lineage>
</organism>
<dbReference type="PATRIC" id="fig|270351.10.peg.7609"/>
<gene>
    <name evidence="1" type="primary">gpi</name>
    <name evidence="1" type="ORF">Maq22A_4p60345</name>
</gene>
<geneLocation type="plasmid" evidence="2">
    <name>pMaq22A_4p DNA</name>
</geneLocation>
<proteinExistence type="predicted"/>
<reference evidence="2" key="2">
    <citation type="submission" date="2015-01" db="EMBL/GenBank/DDBJ databases">
        <title>Complete genome sequence of Methylobacterium aquaticum strain 22A.</title>
        <authorList>
            <person name="Tani A."/>
            <person name="Ogura Y."/>
            <person name="Hayashi T."/>
        </authorList>
    </citation>
    <scope>NUCLEOTIDE SEQUENCE [LARGE SCALE GENOMIC DNA]</scope>
    <source>
        <strain evidence="2">MA-22A</strain>
        <plasmid evidence="2">Plasmid pMaq22A_4p DNA</plasmid>
    </source>
</reference>
<dbReference type="Pfam" id="PF09684">
    <property type="entry name" value="Tail_P2_I"/>
    <property type="match status" value="1"/>
</dbReference>
<evidence type="ECO:0000313" key="1">
    <source>
        <dbReference type="EMBL" id="BAQ50417.1"/>
    </source>
</evidence>
<dbReference type="InterPro" id="IPR006521">
    <property type="entry name" value="Tail_protein_I"/>
</dbReference>